<organism evidence="3 4">
    <name type="scientific">Nocardioides mesophilus</name>
    <dbReference type="NCBI Taxonomy" id="433659"/>
    <lineage>
        <taxon>Bacteria</taxon>
        <taxon>Bacillati</taxon>
        <taxon>Actinomycetota</taxon>
        <taxon>Actinomycetes</taxon>
        <taxon>Propionibacteriales</taxon>
        <taxon>Nocardioidaceae</taxon>
        <taxon>Nocardioides</taxon>
    </lineage>
</organism>
<reference evidence="3 4" key="1">
    <citation type="submission" date="2020-08" db="EMBL/GenBank/DDBJ databases">
        <title>Genome sequence of Nocardioides mesophilus KACC 16243T.</title>
        <authorList>
            <person name="Hyun D.-W."/>
            <person name="Bae J.-W."/>
        </authorList>
    </citation>
    <scope>NUCLEOTIDE SEQUENCE [LARGE SCALE GENOMIC DNA]</scope>
    <source>
        <strain evidence="3 4">KACC 16243</strain>
    </source>
</reference>
<dbReference type="InterPro" id="IPR006059">
    <property type="entry name" value="SBP"/>
</dbReference>
<proteinExistence type="predicted"/>
<evidence type="ECO:0000313" key="3">
    <source>
        <dbReference type="EMBL" id="QNN51193.1"/>
    </source>
</evidence>
<dbReference type="GO" id="GO:0030288">
    <property type="term" value="C:outer membrane-bounded periplasmic space"/>
    <property type="evidence" value="ECO:0007669"/>
    <property type="project" value="TreeGrafter"/>
</dbReference>
<dbReference type="CDD" id="cd13545">
    <property type="entry name" value="PBP2_TbpA"/>
    <property type="match status" value="1"/>
</dbReference>
<dbReference type="NCBIfam" id="TIGR01254">
    <property type="entry name" value="sfuA"/>
    <property type="match status" value="1"/>
</dbReference>
<evidence type="ECO:0000256" key="1">
    <source>
        <dbReference type="ARBA" id="ARBA00022729"/>
    </source>
</evidence>
<dbReference type="PANTHER" id="PTHR30006:SF2">
    <property type="entry name" value="ABC TRANSPORTER SUBSTRATE-BINDING PROTEIN"/>
    <property type="match status" value="1"/>
</dbReference>
<keyword evidence="4" id="KW-1185">Reference proteome</keyword>
<dbReference type="SUPFAM" id="SSF53850">
    <property type="entry name" value="Periplasmic binding protein-like II"/>
    <property type="match status" value="1"/>
</dbReference>
<dbReference type="Gene3D" id="3.40.190.10">
    <property type="entry name" value="Periplasmic binding protein-like II"/>
    <property type="match status" value="2"/>
</dbReference>
<dbReference type="RefSeq" id="WP_187577034.1">
    <property type="nucleotide sequence ID" value="NZ_CP060713.1"/>
</dbReference>
<dbReference type="GO" id="GO:0015888">
    <property type="term" value="P:thiamine transport"/>
    <property type="evidence" value="ECO:0007669"/>
    <property type="project" value="InterPro"/>
</dbReference>
<dbReference type="Pfam" id="PF13416">
    <property type="entry name" value="SBP_bac_8"/>
    <property type="match status" value="1"/>
</dbReference>
<sequence>MPVLPHVRSHRPAALAASVLTLALLSGCALGGSSEDQTAAGTKKVLVATHDSWAMSKDVLREFTQETGYTVQVLPSGDAGALTNKLVLTKGDPIADMVYGIDNTFVSRAVDEGVLTPYTPSDNPGAAFEPKGAAAAEQVTPVDYSDVCVNVDDAWFKKEGLRPPRTFEDLTLPAYRDLFVTPGPPTSSPGLAFLAATVAKFGDDGWQAYWKKLLANGAKVTAGWSDAYEVDFTAGGGNGDRPIVLSYASSPPFTIPEGGTTPTTSALLDTCFRQVEYAGVLDGAKNPAGAKAFIDFMLGKDFQEALPDNMYVFPVNPDAKLPELWAKWAVPAKNPWSLPESEIARQRDDWLQAWADLAGR</sequence>
<dbReference type="Proteomes" id="UP000515947">
    <property type="component" value="Chromosome"/>
</dbReference>
<dbReference type="KEGG" id="nmes:H9L09_11070"/>
<evidence type="ECO:0000313" key="4">
    <source>
        <dbReference type="Proteomes" id="UP000515947"/>
    </source>
</evidence>
<dbReference type="InterPro" id="IPR005948">
    <property type="entry name" value="ThiB-like"/>
</dbReference>
<protein>
    <submittedName>
        <fullName evidence="3">Thiamine ABC transporter substrate-binding protein</fullName>
    </submittedName>
</protein>
<accession>A0A7G9R6G8</accession>
<keyword evidence="1 2" id="KW-0732">Signal</keyword>
<feature type="signal peptide" evidence="2">
    <location>
        <begin position="1"/>
        <end position="31"/>
    </location>
</feature>
<dbReference type="GO" id="GO:0030976">
    <property type="term" value="F:thiamine pyrophosphate binding"/>
    <property type="evidence" value="ECO:0007669"/>
    <property type="project" value="TreeGrafter"/>
</dbReference>
<dbReference type="GO" id="GO:0030975">
    <property type="term" value="F:thiamine binding"/>
    <property type="evidence" value="ECO:0007669"/>
    <property type="project" value="InterPro"/>
</dbReference>
<dbReference type="AlphaFoldDB" id="A0A7G9R6G8"/>
<evidence type="ECO:0000256" key="2">
    <source>
        <dbReference type="SAM" id="SignalP"/>
    </source>
</evidence>
<gene>
    <name evidence="3" type="ORF">H9L09_11070</name>
</gene>
<feature type="chain" id="PRO_5039188933" evidence="2">
    <location>
        <begin position="32"/>
        <end position="360"/>
    </location>
</feature>
<dbReference type="EMBL" id="CP060713">
    <property type="protein sequence ID" value="QNN51193.1"/>
    <property type="molecule type" value="Genomic_DNA"/>
</dbReference>
<name>A0A7G9R6G8_9ACTN</name>
<dbReference type="PANTHER" id="PTHR30006">
    <property type="entry name" value="THIAMINE-BINDING PERIPLASMIC PROTEIN-RELATED"/>
    <property type="match status" value="1"/>
</dbReference>